<dbReference type="Proteomes" id="UP001652623">
    <property type="component" value="Chromosome 4"/>
</dbReference>
<evidence type="ECO:0000256" key="3">
    <source>
        <dbReference type="ARBA" id="ARBA00022884"/>
    </source>
</evidence>
<evidence type="ECO:0000256" key="1">
    <source>
        <dbReference type="ARBA" id="ARBA00022737"/>
    </source>
</evidence>
<dbReference type="Pfam" id="PF00806">
    <property type="entry name" value="PUF"/>
    <property type="match status" value="4"/>
</dbReference>
<evidence type="ECO:0000259" key="6">
    <source>
        <dbReference type="PROSITE" id="PS50303"/>
    </source>
</evidence>
<evidence type="ECO:0000313" key="8">
    <source>
        <dbReference type="RefSeq" id="XP_060672824.1"/>
    </source>
</evidence>
<dbReference type="PANTHER" id="PTHR12537:SF137">
    <property type="entry name" value="PUMILIO HOMOLOG 16-RELATED"/>
    <property type="match status" value="1"/>
</dbReference>
<evidence type="ECO:0000256" key="5">
    <source>
        <dbReference type="SAM" id="Phobius"/>
    </source>
</evidence>
<dbReference type="InterPro" id="IPR033133">
    <property type="entry name" value="PUM-HD"/>
</dbReference>
<dbReference type="InterPro" id="IPR016024">
    <property type="entry name" value="ARM-type_fold"/>
</dbReference>
<feature type="domain" description="PUM-HD" evidence="6">
    <location>
        <begin position="1"/>
        <end position="208"/>
    </location>
</feature>
<feature type="transmembrane region" description="Helical" evidence="5">
    <location>
        <begin position="183"/>
        <end position="205"/>
    </location>
</feature>
<dbReference type="GeneID" id="125421848"/>
<organism evidence="7 8">
    <name type="scientific">Ziziphus jujuba</name>
    <name type="common">Chinese jujube</name>
    <name type="synonym">Ziziphus sativa</name>
    <dbReference type="NCBI Taxonomy" id="326968"/>
    <lineage>
        <taxon>Eukaryota</taxon>
        <taxon>Viridiplantae</taxon>
        <taxon>Streptophyta</taxon>
        <taxon>Embryophyta</taxon>
        <taxon>Tracheophyta</taxon>
        <taxon>Spermatophyta</taxon>
        <taxon>Magnoliopsida</taxon>
        <taxon>eudicotyledons</taxon>
        <taxon>Gunneridae</taxon>
        <taxon>Pentapetalae</taxon>
        <taxon>rosids</taxon>
        <taxon>fabids</taxon>
        <taxon>Rosales</taxon>
        <taxon>Rhamnaceae</taxon>
        <taxon>Paliureae</taxon>
        <taxon>Ziziphus</taxon>
    </lineage>
</organism>
<dbReference type="SMART" id="SM00025">
    <property type="entry name" value="Pumilio"/>
    <property type="match status" value="4"/>
</dbReference>
<dbReference type="PANTHER" id="PTHR12537">
    <property type="entry name" value="RNA BINDING PROTEIN PUMILIO-RELATED"/>
    <property type="match status" value="1"/>
</dbReference>
<evidence type="ECO:0000313" key="7">
    <source>
        <dbReference type="Proteomes" id="UP001652623"/>
    </source>
</evidence>
<keyword evidence="5" id="KW-1133">Transmembrane helix</keyword>
<keyword evidence="2" id="KW-0810">Translation regulation</keyword>
<dbReference type="InterPro" id="IPR011989">
    <property type="entry name" value="ARM-like"/>
</dbReference>
<keyword evidence="7" id="KW-1185">Reference proteome</keyword>
<dbReference type="PROSITE" id="PS50303">
    <property type="entry name" value="PUM_HD"/>
    <property type="match status" value="1"/>
</dbReference>
<accession>A0ABM4A7W7</accession>
<dbReference type="SUPFAM" id="SSF48371">
    <property type="entry name" value="ARM repeat"/>
    <property type="match status" value="1"/>
</dbReference>
<proteinExistence type="predicted"/>
<keyword evidence="3" id="KW-0694">RNA-binding</keyword>
<reference evidence="8" key="1">
    <citation type="submission" date="2025-08" db="UniProtKB">
        <authorList>
            <consortium name="RefSeq"/>
        </authorList>
    </citation>
    <scope>IDENTIFICATION</scope>
    <source>
        <tissue evidence="8">Seedling</tissue>
    </source>
</reference>
<protein>
    <submittedName>
        <fullName evidence="8">Pumilio homolog 8, chloroplastic</fullName>
    </submittedName>
</protein>
<evidence type="ECO:0000256" key="2">
    <source>
        <dbReference type="ARBA" id="ARBA00022845"/>
    </source>
</evidence>
<dbReference type="PROSITE" id="PS50302">
    <property type="entry name" value="PUM"/>
    <property type="match status" value="1"/>
</dbReference>
<dbReference type="InterPro" id="IPR001313">
    <property type="entry name" value="Pumilio_RNA-bd_rpt"/>
</dbReference>
<feature type="repeat" description="Pumilio" evidence="4">
    <location>
        <begin position="145"/>
        <end position="182"/>
    </location>
</feature>
<sequence>MIDSLSEGFNTLMIDRIGSSIIIKCLKRLDTQLNQKLCEKAVENCLQLATHEKGCIYLNEFITYIRGPYRDQLLETISINSLYLSQDPTGNYVVQHVLGLFNPVFTQKICCILSGHYVRLSSMVGGSHIVEKCLKSPWMDYPLDELVNSNKLGRLAADQFGNYVIQTALKVTKVICSILTISFIYLFFISLSLKLLSFCFFSTACKKSNS</sequence>
<keyword evidence="5" id="KW-0812">Transmembrane</keyword>
<gene>
    <name evidence="8" type="primary">LOC125421848</name>
</gene>
<dbReference type="Gene3D" id="1.25.10.10">
    <property type="entry name" value="Leucine-rich Repeat Variant"/>
    <property type="match status" value="1"/>
</dbReference>
<keyword evidence="1" id="KW-0677">Repeat</keyword>
<dbReference type="RefSeq" id="XP_060672824.1">
    <property type="nucleotide sequence ID" value="XM_060816841.1"/>
</dbReference>
<evidence type="ECO:0000256" key="4">
    <source>
        <dbReference type="PROSITE-ProRule" id="PRU00317"/>
    </source>
</evidence>
<keyword evidence="5" id="KW-0472">Membrane</keyword>
<name>A0ABM4A7W7_ZIZJJ</name>